<name>A0ABY2QHR1_9SPHN</name>
<dbReference type="Gene3D" id="1.10.10.10">
    <property type="entry name" value="Winged helix-like DNA-binding domain superfamily/Winged helix DNA-binding domain"/>
    <property type="match status" value="1"/>
</dbReference>
<reference evidence="6 7" key="1">
    <citation type="submission" date="2019-04" db="EMBL/GenBank/DDBJ databases">
        <title>Microbes associate with the intestines of laboratory mice.</title>
        <authorList>
            <person name="Navarre W."/>
            <person name="Wong E."/>
            <person name="Huang K.C."/>
            <person name="Tropini C."/>
            <person name="Ng K."/>
            <person name="Yu B."/>
        </authorList>
    </citation>
    <scope>NUCLEOTIDE SEQUENCE [LARGE SCALE GENOMIC DNA]</scope>
    <source>
        <strain evidence="6 7">NM83_B4-11</strain>
    </source>
</reference>
<dbReference type="Gene3D" id="2.60.120.10">
    <property type="entry name" value="Jelly Rolls"/>
    <property type="match status" value="1"/>
</dbReference>
<dbReference type="SUPFAM" id="SSF46785">
    <property type="entry name" value="Winged helix' DNA-binding domain"/>
    <property type="match status" value="1"/>
</dbReference>
<feature type="domain" description="Cyclic nucleotide-binding" evidence="4">
    <location>
        <begin position="25"/>
        <end position="96"/>
    </location>
</feature>
<dbReference type="InterPro" id="IPR014710">
    <property type="entry name" value="RmlC-like_jellyroll"/>
</dbReference>
<organism evidence="6 7">
    <name type="scientific">Sphingomonas olei</name>
    <dbReference type="NCBI Taxonomy" id="1886787"/>
    <lineage>
        <taxon>Bacteria</taxon>
        <taxon>Pseudomonadati</taxon>
        <taxon>Pseudomonadota</taxon>
        <taxon>Alphaproteobacteria</taxon>
        <taxon>Sphingomonadales</taxon>
        <taxon>Sphingomonadaceae</taxon>
        <taxon>Sphingomonas</taxon>
    </lineage>
</organism>
<dbReference type="InterPro" id="IPR018490">
    <property type="entry name" value="cNMP-bd_dom_sf"/>
</dbReference>
<dbReference type="PROSITE" id="PS51063">
    <property type="entry name" value="HTH_CRP_2"/>
    <property type="match status" value="1"/>
</dbReference>
<dbReference type="InterPro" id="IPR012318">
    <property type="entry name" value="HTH_CRP"/>
</dbReference>
<keyword evidence="1" id="KW-0805">Transcription regulation</keyword>
<dbReference type="InterPro" id="IPR000595">
    <property type="entry name" value="cNMP-bd_dom"/>
</dbReference>
<evidence type="ECO:0000313" key="7">
    <source>
        <dbReference type="Proteomes" id="UP000308038"/>
    </source>
</evidence>
<dbReference type="SUPFAM" id="SSF51206">
    <property type="entry name" value="cAMP-binding domain-like"/>
    <property type="match status" value="1"/>
</dbReference>
<evidence type="ECO:0000313" key="6">
    <source>
        <dbReference type="EMBL" id="THG38698.1"/>
    </source>
</evidence>
<dbReference type="CDD" id="cd00092">
    <property type="entry name" value="HTH_CRP"/>
    <property type="match status" value="1"/>
</dbReference>
<evidence type="ECO:0000259" key="4">
    <source>
        <dbReference type="PROSITE" id="PS50042"/>
    </source>
</evidence>
<keyword evidence="2" id="KW-0238">DNA-binding</keyword>
<dbReference type="Pfam" id="PF13545">
    <property type="entry name" value="HTH_Crp_2"/>
    <property type="match status" value="1"/>
</dbReference>
<sequence length="233" mass="24712">MPIAANDPGCAPPRCAACAARDTSVCASFADRELTALHGIGRRRMLKAGQVLIWAGDPAAVCANLVSGVLKVVREDPDGRAQIVGLLFPGDFVGELFVEQARETVVALVDADLCLYSRRALEPVLAAQPGAEGLLLRRALGTLAEARRWMLMLGRRHAPEKVAAFLLDMHRRLGVGDRVDLPMGRGAVGEVLGLTIETVSRQMTALKAAGLIALPGGRQVRLLDRAALARIAG</sequence>
<dbReference type="PANTHER" id="PTHR24567">
    <property type="entry name" value="CRP FAMILY TRANSCRIPTIONAL REGULATORY PROTEIN"/>
    <property type="match status" value="1"/>
</dbReference>
<proteinExistence type="predicted"/>
<dbReference type="SMART" id="SM00419">
    <property type="entry name" value="HTH_CRP"/>
    <property type="match status" value="1"/>
</dbReference>
<evidence type="ECO:0000256" key="2">
    <source>
        <dbReference type="ARBA" id="ARBA00023125"/>
    </source>
</evidence>
<keyword evidence="7" id="KW-1185">Reference proteome</keyword>
<dbReference type="EMBL" id="SSTI01000010">
    <property type="protein sequence ID" value="THG38698.1"/>
    <property type="molecule type" value="Genomic_DNA"/>
</dbReference>
<dbReference type="Proteomes" id="UP000308038">
    <property type="component" value="Unassembled WGS sequence"/>
</dbReference>
<protein>
    <submittedName>
        <fullName evidence="6">Cyclic nucleotide-binding domain-containing protein</fullName>
    </submittedName>
</protein>
<dbReference type="RefSeq" id="WP_136452078.1">
    <property type="nucleotide sequence ID" value="NZ_SSTI01000010.1"/>
</dbReference>
<dbReference type="InterPro" id="IPR036390">
    <property type="entry name" value="WH_DNA-bd_sf"/>
</dbReference>
<dbReference type="InterPro" id="IPR036388">
    <property type="entry name" value="WH-like_DNA-bd_sf"/>
</dbReference>
<keyword evidence="3" id="KW-0804">Transcription</keyword>
<dbReference type="SMART" id="SM00100">
    <property type="entry name" value="cNMP"/>
    <property type="match status" value="1"/>
</dbReference>
<dbReference type="PANTHER" id="PTHR24567:SF75">
    <property type="entry name" value="FUMARATE AND NITRATE REDUCTION REGULATORY PROTEIN"/>
    <property type="match status" value="1"/>
</dbReference>
<dbReference type="Pfam" id="PF00027">
    <property type="entry name" value="cNMP_binding"/>
    <property type="match status" value="1"/>
</dbReference>
<dbReference type="PROSITE" id="PS50042">
    <property type="entry name" value="CNMP_BINDING_3"/>
    <property type="match status" value="1"/>
</dbReference>
<accession>A0ABY2QHR1</accession>
<comment type="caution">
    <text evidence="6">The sequence shown here is derived from an EMBL/GenBank/DDBJ whole genome shotgun (WGS) entry which is preliminary data.</text>
</comment>
<evidence type="ECO:0000256" key="3">
    <source>
        <dbReference type="ARBA" id="ARBA00023163"/>
    </source>
</evidence>
<evidence type="ECO:0000256" key="1">
    <source>
        <dbReference type="ARBA" id="ARBA00023015"/>
    </source>
</evidence>
<feature type="domain" description="HTH crp-type" evidence="5">
    <location>
        <begin position="156"/>
        <end position="226"/>
    </location>
</feature>
<dbReference type="CDD" id="cd00038">
    <property type="entry name" value="CAP_ED"/>
    <property type="match status" value="1"/>
</dbReference>
<dbReference type="InterPro" id="IPR050397">
    <property type="entry name" value="Env_Response_Regulators"/>
</dbReference>
<gene>
    <name evidence="6" type="ORF">E5988_14040</name>
</gene>
<evidence type="ECO:0000259" key="5">
    <source>
        <dbReference type="PROSITE" id="PS51063"/>
    </source>
</evidence>
<dbReference type="PRINTS" id="PR00034">
    <property type="entry name" value="HTHCRP"/>
</dbReference>